<evidence type="ECO:0000313" key="10">
    <source>
        <dbReference type="Proteomes" id="UP000244892"/>
    </source>
</evidence>
<accession>A0A2U8FUT1</accession>
<reference evidence="9 10" key="1">
    <citation type="submission" date="2018-05" db="EMBL/GenBank/DDBJ databases">
        <title>complete genome sequence of Aquabacterium olei NBRC 110486.</title>
        <authorList>
            <person name="Tang B."/>
            <person name="Chang J."/>
            <person name="Zhang L."/>
            <person name="Yang H."/>
        </authorList>
    </citation>
    <scope>NUCLEOTIDE SEQUENCE [LARGE SCALE GENOMIC DNA]</scope>
    <source>
        <strain evidence="9 10">NBRC 110486</strain>
    </source>
</reference>
<evidence type="ECO:0000256" key="6">
    <source>
        <dbReference type="NCBIfam" id="TIGR02821"/>
    </source>
</evidence>
<keyword evidence="4 8" id="KW-0378">Hydrolase</keyword>
<dbReference type="Proteomes" id="UP000244892">
    <property type="component" value="Chromosome"/>
</dbReference>
<dbReference type="GO" id="GO:0046294">
    <property type="term" value="P:formaldehyde catabolic process"/>
    <property type="evidence" value="ECO:0007669"/>
    <property type="project" value="InterPro"/>
</dbReference>
<keyword evidence="3 8" id="KW-0719">Serine esterase</keyword>
<keyword evidence="10" id="KW-1185">Reference proteome</keyword>
<dbReference type="InterPro" id="IPR014186">
    <property type="entry name" value="S-formylglutathione_hydrol"/>
</dbReference>
<sequence>MSTLELLSEHACFGGVQRFYRHASMATGTPMQFGVFLPPQALEAGAKVPVLFYLAGLTCTEETFAIKAGAQQHAARLGLAIVTPDTSPRGTDVPGQADSWDFGVGAGFYLDATEAPWSTNWRMETYVTEELHQLVGHHLPVDLSHAGIFGHSMGGHGALTLALRHPGQYRSLSALAPICHPTDCPWGEKAFTGYLGASRAAWEAHDATALMGQSPTVPYPDGILIDQGLADKFLPTQLYPEAFEMACRTRGQPLTLRRHAGYDHGYYFIQSVVADHLAHHARTLRADRAPLAD</sequence>
<protein>
    <recommendedName>
        <fullName evidence="2 6">S-formylglutathione hydrolase</fullName>
        <ecNumber evidence="2 6">3.1.2.12</ecNumber>
    </recommendedName>
</protein>
<feature type="active site" description="Charge relay system" evidence="7">
    <location>
        <position position="152"/>
    </location>
</feature>
<dbReference type="OrthoDB" id="9782200at2"/>
<proteinExistence type="inferred from homology"/>
<dbReference type="EC" id="3.1.2.12" evidence="2 6"/>
<dbReference type="PANTHER" id="PTHR10061:SF0">
    <property type="entry name" value="S-FORMYLGLUTATHIONE HYDROLASE"/>
    <property type="match status" value="1"/>
</dbReference>
<dbReference type="GO" id="GO:0018738">
    <property type="term" value="F:S-formylglutathione hydrolase activity"/>
    <property type="evidence" value="ECO:0007669"/>
    <property type="project" value="UniProtKB-UniRule"/>
</dbReference>
<evidence type="ECO:0000256" key="1">
    <source>
        <dbReference type="ARBA" id="ARBA00005622"/>
    </source>
</evidence>
<dbReference type="PANTHER" id="PTHR10061">
    <property type="entry name" value="S-FORMYLGLUTATHIONE HYDROLASE"/>
    <property type="match status" value="1"/>
</dbReference>
<dbReference type="NCBIfam" id="TIGR02821">
    <property type="entry name" value="fghA_ester_D"/>
    <property type="match status" value="1"/>
</dbReference>
<dbReference type="EMBL" id="CP029210">
    <property type="protein sequence ID" value="AWI54831.1"/>
    <property type="molecule type" value="Genomic_DNA"/>
</dbReference>
<name>A0A2U8FUT1_9BURK</name>
<dbReference type="GO" id="GO:0052689">
    <property type="term" value="F:carboxylic ester hydrolase activity"/>
    <property type="evidence" value="ECO:0007669"/>
    <property type="project" value="UniProtKB-KW"/>
</dbReference>
<comment type="similarity">
    <text evidence="1 8">Belongs to the esterase D family.</text>
</comment>
<dbReference type="GO" id="GO:0005829">
    <property type="term" value="C:cytosol"/>
    <property type="evidence" value="ECO:0007669"/>
    <property type="project" value="TreeGrafter"/>
</dbReference>
<dbReference type="RefSeq" id="WP_109037893.1">
    <property type="nucleotide sequence ID" value="NZ_CP029210.1"/>
</dbReference>
<evidence type="ECO:0000256" key="3">
    <source>
        <dbReference type="ARBA" id="ARBA00022487"/>
    </source>
</evidence>
<evidence type="ECO:0000256" key="7">
    <source>
        <dbReference type="PIRSR" id="PIRSR614186-1"/>
    </source>
</evidence>
<comment type="function">
    <text evidence="8">Serine hydrolase involved in the detoxification of formaldehyde.</text>
</comment>
<dbReference type="FunFam" id="3.40.50.1820:FF:000002">
    <property type="entry name" value="S-formylglutathione hydrolase"/>
    <property type="match status" value="1"/>
</dbReference>
<evidence type="ECO:0000256" key="2">
    <source>
        <dbReference type="ARBA" id="ARBA00012479"/>
    </source>
</evidence>
<evidence type="ECO:0000256" key="4">
    <source>
        <dbReference type="ARBA" id="ARBA00022801"/>
    </source>
</evidence>
<evidence type="ECO:0000313" key="9">
    <source>
        <dbReference type="EMBL" id="AWI54831.1"/>
    </source>
</evidence>
<organism evidence="9 10">
    <name type="scientific">Aquabacterium olei</name>
    <dbReference type="NCBI Taxonomy" id="1296669"/>
    <lineage>
        <taxon>Bacteria</taxon>
        <taxon>Pseudomonadati</taxon>
        <taxon>Pseudomonadota</taxon>
        <taxon>Betaproteobacteria</taxon>
        <taxon>Burkholderiales</taxon>
        <taxon>Aquabacterium</taxon>
    </lineage>
</organism>
<dbReference type="Gene3D" id="3.40.50.1820">
    <property type="entry name" value="alpha/beta hydrolase"/>
    <property type="match status" value="1"/>
</dbReference>
<dbReference type="InterPro" id="IPR000801">
    <property type="entry name" value="Esterase-like"/>
</dbReference>
<gene>
    <name evidence="9" type="primary">fghA</name>
    <name evidence="9" type="ORF">DEH84_16450</name>
</gene>
<feature type="active site" description="Charge relay system" evidence="7">
    <location>
        <position position="231"/>
    </location>
</feature>
<evidence type="ECO:0000256" key="8">
    <source>
        <dbReference type="RuleBase" id="RU363068"/>
    </source>
</evidence>
<dbReference type="KEGG" id="aon:DEH84_16450"/>
<comment type="catalytic activity">
    <reaction evidence="5 8">
        <text>S-formylglutathione + H2O = formate + glutathione + H(+)</text>
        <dbReference type="Rhea" id="RHEA:14961"/>
        <dbReference type="ChEBI" id="CHEBI:15377"/>
        <dbReference type="ChEBI" id="CHEBI:15378"/>
        <dbReference type="ChEBI" id="CHEBI:15740"/>
        <dbReference type="ChEBI" id="CHEBI:57688"/>
        <dbReference type="ChEBI" id="CHEBI:57925"/>
        <dbReference type="EC" id="3.1.2.12"/>
    </reaction>
</comment>
<feature type="active site" description="Charge relay system" evidence="7">
    <location>
        <position position="264"/>
    </location>
</feature>
<dbReference type="SUPFAM" id="SSF53474">
    <property type="entry name" value="alpha/beta-Hydrolases"/>
    <property type="match status" value="1"/>
</dbReference>
<evidence type="ECO:0000256" key="5">
    <source>
        <dbReference type="ARBA" id="ARBA00047590"/>
    </source>
</evidence>
<dbReference type="Pfam" id="PF00756">
    <property type="entry name" value="Esterase"/>
    <property type="match status" value="1"/>
</dbReference>
<dbReference type="AlphaFoldDB" id="A0A2U8FUT1"/>
<dbReference type="InterPro" id="IPR029058">
    <property type="entry name" value="AB_hydrolase_fold"/>
</dbReference>